<keyword evidence="3" id="KW-0472">Membrane</keyword>
<feature type="compositionally biased region" description="Gly residues" evidence="2">
    <location>
        <begin position="446"/>
        <end position="493"/>
    </location>
</feature>
<evidence type="ECO:0000256" key="3">
    <source>
        <dbReference type="SAM" id="Phobius"/>
    </source>
</evidence>
<dbReference type="RefSeq" id="WP_120460154.1">
    <property type="nucleotide sequence ID" value="NZ_BMIW01000002.1"/>
</dbReference>
<feature type="transmembrane region" description="Helical" evidence="3">
    <location>
        <begin position="24"/>
        <end position="45"/>
    </location>
</feature>
<feature type="compositionally biased region" description="Polar residues" evidence="2">
    <location>
        <begin position="507"/>
        <end position="525"/>
    </location>
</feature>
<feature type="compositionally biased region" description="Low complexity" evidence="2">
    <location>
        <begin position="426"/>
        <end position="445"/>
    </location>
</feature>
<reference evidence="5" key="1">
    <citation type="journal article" date="2019" name="Int. J. Syst. Evol. Microbiol.">
        <title>The Global Catalogue of Microorganisms (GCM) 10K type strain sequencing project: providing services to taxonomists for standard genome sequencing and annotation.</title>
        <authorList>
            <consortium name="The Broad Institute Genomics Platform"/>
            <consortium name="The Broad Institute Genome Sequencing Center for Infectious Disease"/>
            <person name="Wu L."/>
            <person name="Ma J."/>
        </authorList>
    </citation>
    <scope>NUCLEOTIDE SEQUENCE [LARGE SCALE GENOMIC DNA]</scope>
    <source>
        <strain evidence="5">CGMCC 1.15420</strain>
    </source>
</reference>
<feature type="coiled-coil region" evidence="1">
    <location>
        <begin position="199"/>
        <end position="292"/>
    </location>
</feature>
<evidence type="ECO:0008006" key="6">
    <source>
        <dbReference type="Google" id="ProtNLM"/>
    </source>
</evidence>
<proteinExistence type="predicted"/>
<comment type="caution">
    <text evidence="4">The sequence shown here is derived from an EMBL/GenBank/DDBJ whole genome shotgun (WGS) entry which is preliminary data.</text>
</comment>
<keyword evidence="1" id="KW-0175">Coiled coil</keyword>
<dbReference type="EMBL" id="BMIW01000002">
    <property type="protein sequence ID" value="GGF86266.1"/>
    <property type="molecule type" value="Genomic_DNA"/>
</dbReference>
<organism evidence="4 5">
    <name type="scientific">Paenibacillus aceti</name>
    <dbReference type="NCBI Taxonomy" id="1820010"/>
    <lineage>
        <taxon>Bacteria</taxon>
        <taxon>Bacillati</taxon>
        <taxon>Bacillota</taxon>
        <taxon>Bacilli</taxon>
        <taxon>Bacillales</taxon>
        <taxon>Paenibacillaceae</taxon>
        <taxon>Paenibacillus</taxon>
    </lineage>
</organism>
<sequence length="576" mass="60923">MDSIYRQLDIVRKRLKWLQAWTKVRPGCLAGLAAAILCLLAGRLWPIESLWIYAASGLLLGPSLGWLWGWLSPVSDRMTARTMDQWKQSGEAEDLMVTALSFAESDSMLALQQRLQAEEYGARFIQQIKQNLPFSIKPKWWLIYGVGCAVIVALVLLPNEMNDVIDRQKQERAWVKAQVKETDEKIEELAHQPLDPLNKAALDQELQKLRQALAESRQGEKSLEALEQSMKTLQEMSDRLNLQQQERTAWLDMWQANPSTSSLAKALQQNQAEEAKQELDQLKSRLPEMSQAEKQKLADQLQGLAEAAPQKDEDAKRLAEALSQVAAALNADDSQELEQAMEQLKQLAEENANAASALSQQSAAAAQLASALAKQGIGLAQDMNAAGMAVADSWSMGGLAEQLASAAASGTGGEVDPDGSSGNGNGSPSEGASGAASGNTPDGSGAAEGSGSAAGGANGAEAGGGSGNGAGTGNGAGAGDSSGGSGAGLGSGGRSLVTTPREYKGSGNIQNDGGPTSGGQVQKGGNSPVFDGVSRPYEEVYSDYASEAKRSLERSELPQSMQGLVERYFMEIDPGR</sequence>
<feature type="region of interest" description="Disordered" evidence="2">
    <location>
        <begin position="405"/>
        <end position="534"/>
    </location>
</feature>
<protein>
    <recommendedName>
        <fullName evidence="6">Phage tail tape measure protein</fullName>
    </recommendedName>
</protein>
<evidence type="ECO:0000256" key="1">
    <source>
        <dbReference type="SAM" id="Coils"/>
    </source>
</evidence>
<accession>A0ABQ1VQ82</accession>
<keyword evidence="3" id="KW-1133">Transmembrane helix</keyword>
<feature type="coiled-coil region" evidence="1">
    <location>
        <begin position="330"/>
        <end position="364"/>
    </location>
</feature>
<keyword evidence="5" id="KW-1185">Reference proteome</keyword>
<feature type="transmembrane region" description="Helical" evidence="3">
    <location>
        <begin position="140"/>
        <end position="157"/>
    </location>
</feature>
<evidence type="ECO:0000313" key="5">
    <source>
        <dbReference type="Proteomes" id="UP000608420"/>
    </source>
</evidence>
<evidence type="ECO:0000313" key="4">
    <source>
        <dbReference type="EMBL" id="GGF86266.1"/>
    </source>
</evidence>
<feature type="transmembrane region" description="Helical" evidence="3">
    <location>
        <begin position="51"/>
        <end position="71"/>
    </location>
</feature>
<dbReference type="Proteomes" id="UP000608420">
    <property type="component" value="Unassembled WGS sequence"/>
</dbReference>
<dbReference type="InterPro" id="IPR052258">
    <property type="entry name" value="Diverse_Func_Domain-Protein"/>
</dbReference>
<name>A0ABQ1VQ82_9BACL</name>
<keyword evidence="3" id="KW-0812">Transmembrane</keyword>
<dbReference type="PANTHER" id="PTHR37612">
    <property type="entry name" value="FIBROIN HEAVY CHAIN FIB-H LIKE PROTEIN"/>
    <property type="match status" value="1"/>
</dbReference>
<gene>
    <name evidence="4" type="ORF">GCM10010913_04680</name>
</gene>
<evidence type="ECO:0000256" key="2">
    <source>
        <dbReference type="SAM" id="MobiDB-lite"/>
    </source>
</evidence>
<dbReference type="PANTHER" id="PTHR37612:SF20">
    <property type="entry name" value="PER-HEXAMER REPEAT PROTEIN 5-RELATED"/>
    <property type="match status" value="1"/>
</dbReference>